<evidence type="ECO:0000313" key="2">
    <source>
        <dbReference type="Proteomes" id="UP000295264"/>
    </source>
</evidence>
<proteinExistence type="predicted"/>
<gene>
    <name evidence="1" type="ORF">DBR06_SOUSAS21310058</name>
</gene>
<dbReference type="EMBL" id="QWLN02007483">
    <property type="protein sequence ID" value="TEA35421.1"/>
    <property type="molecule type" value="Genomic_DNA"/>
</dbReference>
<reference evidence="1 2" key="1">
    <citation type="journal article" date="2018" name="Genomics">
        <title>Molecular footprints of inshore aquatic adaptation in Indo-Pacific humpback dolphin (Sousa chinensis).</title>
        <authorList>
            <person name="Ming Y."/>
            <person name="Jian J."/>
            <person name="Yu F."/>
            <person name="Yu X."/>
            <person name="Wang J."/>
            <person name="Liu W."/>
        </authorList>
    </citation>
    <scope>NUCLEOTIDE SEQUENCE [LARGE SCALE GENOMIC DNA]</scope>
    <source>
        <strain evidence="1">MY-2018</strain>
        <tissue evidence="1">Skin</tissue>
    </source>
</reference>
<comment type="caution">
    <text evidence="1">The sequence shown here is derived from an EMBL/GenBank/DDBJ whole genome shotgun (WGS) entry which is preliminary data.</text>
</comment>
<dbReference type="AlphaFoldDB" id="A0A484GIX5"/>
<protein>
    <submittedName>
        <fullName evidence="1">Uncharacterized protein</fullName>
    </submittedName>
</protein>
<evidence type="ECO:0000313" key="1">
    <source>
        <dbReference type="EMBL" id="TEA35421.1"/>
    </source>
</evidence>
<dbReference type="Proteomes" id="UP000295264">
    <property type="component" value="Unassembled WGS sequence"/>
</dbReference>
<organism evidence="1 2">
    <name type="scientific">Sousa chinensis</name>
    <name type="common">Indo-pacific humpbacked dolphin</name>
    <name type="synonym">Steno chinensis</name>
    <dbReference type="NCBI Taxonomy" id="103600"/>
    <lineage>
        <taxon>Eukaryota</taxon>
        <taxon>Metazoa</taxon>
        <taxon>Chordata</taxon>
        <taxon>Craniata</taxon>
        <taxon>Vertebrata</taxon>
        <taxon>Euteleostomi</taxon>
        <taxon>Mammalia</taxon>
        <taxon>Eutheria</taxon>
        <taxon>Laurasiatheria</taxon>
        <taxon>Artiodactyla</taxon>
        <taxon>Whippomorpha</taxon>
        <taxon>Cetacea</taxon>
        <taxon>Odontoceti</taxon>
        <taxon>Delphinidae</taxon>
        <taxon>Sousa</taxon>
    </lineage>
</organism>
<name>A0A484GIX5_SOUCH</name>
<accession>A0A484GIX5</accession>
<keyword evidence="2" id="KW-1185">Reference proteome</keyword>
<sequence length="58" mass="6647">MTLIISYEICDTGLCVLIDHHHSFFMAAHVSVLSGLEQPFYYFFFSISIIKLGFCPRS</sequence>